<feature type="domain" description="J" evidence="2">
    <location>
        <begin position="31"/>
        <end position="104"/>
    </location>
</feature>
<name>A0A4P9XR98_9FUNG</name>
<organism evidence="3 4">
    <name type="scientific">Thamnocephalis sphaerospora</name>
    <dbReference type="NCBI Taxonomy" id="78915"/>
    <lineage>
        <taxon>Eukaryota</taxon>
        <taxon>Fungi</taxon>
        <taxon>Fungi incertae sedis</taxon>
        <taxon>Zoopagomycota</taxon>
        <taxon>Zoopagomycotina</taxon>
        <taxon>Zoopagomycetes</taxon>
        <taxon>Zoopagales</taxon>
        <taxon>Sigmoideomycetaceae</taxon>
        <taxon>Thamnocephalis</taxon>
    </lineage>
</organism>
<dbReference type="SMART" id="SM00271">
    <property type="entry name" value="DnaJ"/>
    <property type="match status" value="1"/>
</dbReference>
<feature type="non-terminal residue" evidence="3">
    <location>
        <position position="1"/>
    </location>
</feature>
<proteinExistence type="predicted"/>
<dbReference type="InterPro" id="IPR001623">
    <property type="entry name" value="DnaJ_domain"/>
</dbReference>
<dbReference type="STRING" id="78915.A0A4P9XR98"/>
<accession>A0A4P9XR98</accession>
<dbReference type="Gene3D" id="1.10.287.110">
    <property type="entry name" value="DnaJ domain"/>
    <property type="match status" value="1"/>
</dbReference>
<dbReference type="SUPFAM" id="SSF46565">
    <property type="entry name" value="Chaperone J-domain"/>
    <property type="match status" value="1"/>
</dbReference>
<dbReference type="PANTHER" id="PTHR46620">
    <property type="entry name" value="J DOMAIN-CONTAINING PROTEIN SPF31"/>
    <property type="match status" value="1"/>
</dbReference>
<protein>
    <recommendedName>
        <fullName evidence="2">J domain-containing protein</fullName>
    </recommendedName>
</protein>
<evidence type="ECO:0000313" key="3">
    <source>
        <dbReference type="EMBL" id="RKP08596.1"/>
    </source>
</evidence>
<dbReference type="Proteomes" id="UP000271241">
    <property type="component" value="Unassembled WGS sequence"/>
</dbReference>
<feature type="non-terminal residue" evidence="3">
    <location>
        <position position="198"/>
    </location>
</feature>
<gene>
    <name evidence="3" type="ORF">THASP1DRAFT_11048</name>
</gene>
<keyword evidence="4" id="KW-1185">Reference proteome</keyword>
<evidence type="ECO:0000313" key="4">
    <source>
        <dbReference type="Proteomes" id="UP000271241"/>
    </source>
</evidence>
<dbReference type="EMBL" id="KZ992587">
    <property type="protein sequence ID" value="RKP08596.1"/>
    <property type="molecule type" value="Genomic_DNA"/>
</dbReference>
<dbReference type="PRINTS" id="PR00625">
    <property type="entry name" value="JDOMAIN"/>
</dbReference>
<dbReference type="InterPro" id="IPR036869">
    <property type="entry name" value="J_dom_sf"/>
</dbReference>
<reference evidence="4" key="1">
    <citation type="journal article" date="2018" name="Nat. Microbiol.">
        <title>Leveraging single-cell genomics to expand the fungal tree of life.</title>
        <authorList>
            <person name="Ahrendt S.R."/>
            <person name="Quandt C.A."/>
            <person name="Ciobanu D."/>
            <person name="Clum A."/>
            <person name="Salamov A."/>
            <person name="Andreopoulos B."/>
            <person name="Cheng J.F."/>
            <person name="Woyke T."/>
            <person name="Pelin A."/>
            <person name="Henrissat B."/>
            <person name="Reynolds N.K."/>
            <person name="Benny G.L."/>
            <person name="Smith M.E."/>
            <person name="James T.Y."/>
            <person name="Grigoriev I.V."/>
        </authorList>
    </citation>
    <scope>NUCLEOTIDE SEQUENCE [LARGE SCALE GENOMIC DNA]</scope>
    <source>
        <strain evidence="4">RSA 1356</strain>
    </source>
</reference>
<dbReference type="PANTHER" id="PTHR46620:SF1">
    <property type="entry name" value="J DOMAIN-CONTAINING PROTEIN SPF31"/>
    <property type="match status" value="1"/>
</dbReference>
<evidence type="ECO:0000259" key="2">
    <source>
        <dbReference type="PROSITE" id="PS50076"/>
    </source>
</evidence>
<dbReference type="CDD" id="cd06257">
    <property type="entry name" value="DnaJ"/>
    <property type="match status" value="1"/>
</dbReference>
<feature type="region of interest" description="Disordered" evidence="1">
    <location>
        <begin position="155"/>
        <end position="180"/>
    </location>
</feature>
<dbReference type="PROSITE" id="PS50076">
    <property type="entry name" value="DNAJ_2"/>
    <property type="match status" value="1"/>
</dbReference>
<sequence length="198" mass="23424">EKKLEAYLQNEATQFQRDQEVERVLACFKLDPFTMLELPYECTEKDIKMAYRRKSLLIHPDKAKHPRAQEAFDLLKKAETDMNDEKRRPWLLQLVGEARHNVYTARNVKPGTDPSLEATQAFKDEVRAQLKAILIEEELRRRRLLKREMELEGEAARKVEEVGQQRKRKKEQDKAWEDTRDSRVGNWRDFLAGGKSKK</sequence>
<dbReference type="OrthoDB" id="342454at2759"/>
<evidence type="ECO:0000256" key="1">
    <source>
        <dbReference type="SAM" id="MobiDB-lite"/>
    </source>
</evidence>
<dbReference type="Pfam" id="PF00226">
    <property type="entry name" value="DnaJ"/>
    <property type="match status" value="1"/>
</dbReference>
<dbReference type="AlphaFoldDB" id="A0A4P9XR98"/>